<dbReference type="InterPro" id="IPR043504">
    <property type="entry name" value="Peptidase_S1_PA_chymotrypsin"/>
</dbReference>
<proteinExistence type="inferred from homology"/>
<sequence>MNGSNGKNISVKAAAVICAVCIAAASAVTWGIAAKTGSDPGSPIDKIDISDGTDSTGETIKSDGSLKTPEETGNAAALTASEIYAQNIASTVGITVKGTTKNIFGQTTSTASSGTGFVIRSDGYILTNHHVINGADEFTVTFSDGTSYPAEVVGYESDVSDIAVLKIDKTGLRPVTFGKSSEMTVGEDITVIGNPLGELTFSLTRGVVSALDRKINTDGNPITMFQIDAAVNSGNSGGPAFDSGGNVIGIVTAKYASGTTEGLGFCIPSDSAEKIASDIIEYGYMRGKTTLGISYEDAETVYEYYYRRYGMNVNRIEGLLTSGVYVASVTSESPAEKAGLEKGDYITAADGAEISESAALKAFLGSHNPGDTVTLTICRSGKYSEITVTLGEYVPEASGSGTAF</sequence>
<evidence type="ECO:0000313" key="8">
    <source>
        <dbReference type="Proteomes" id="UP001139365"/>
    </source>
</evidence>
<evidence type="ECO:0000259" key="6">
    <source>
        <dbReference type="PROSITE" id="PS50106"/>
    </source>
</evidence>
<dbReference type="InterPro" id="IPR001940">
    <property type="entry name" value="Peptidase_S1C"/>
</dbReference>
<dbReference type="Gene3D" id="2.30.42.10">
    <property type="match status" value="1"/>
</dbReference>
<keyword evidence="3" id="KW-0378">Hydrolase</keyword>
<feature type="region of interest" description="Disordered" evidence="4">
    <location>
        <begin position="42"/>
        <end position="70"/>
    </location>
</feature>
<name>A0AAE3FI25_9BACT</name>
<dbReference type="InterPro" id="IPR009003">
    <property type="entry name" value="Peptidase_S1_PA"/>
</dbReference>
<evidence type="ECO:0000313" key="7">
    <source>
        <dbReference type="EMBL" id="MCI5755900.1"/>
    </source>
</evidence>
<dbReference type="InterPro" id="IPR001478">
    <property type="entry name" value="PDZ"/>
</dbReference>
<feature type="signal peptide" evidence="5">
    <location>
        <begin position="1"/>
        <end position="27"/>
    </location>
</feature>
<dbReference type="GO" id="GO:0004252">
    <property type="term" value="F:serine-type endopeptidase activity"/>
    <property type="evidence" value="ECO:0007669"/>
    <property type="project" value="InterPro"/>
</dbReference>
<dbReference type="SUPFAM" id="SSF50494">
    <property type="entry name" value="Trypsin-like serine proteases"/>
    <property type="match status" value="1"/>
</dbReference>
<dbReference type="Pfam" id="PF13180">
    <property type="entry name" value="PDZ_2"/>
    <property type="match status" value="1"/>
</dbReference>
<comment type="similarity">
    <text evidence="1">Belongs to the peptidase S1C family.</text>
</comment>
<feature type="chain" id="PRO_5042145064" evidence="5">
    <location>
        <begin position="28"/>
        <end position="404"/>
    </location>
</feature>
<evidence type="ECO:0000256" key="1">
    <source>
        <dbReference type="ARBA" id="ARBA00010541"/>
    </source>
</evidence>
<evidence type="ECO:0000256" key="2">
    <source>
        <dbReference type="ARBA" id="ARBA00022670"/>
    </source>
</evidence>
<evidence type="ECO:0000256" key="5">
    <source>
        <dbReference type="SAM" id="SignalP"/>
    </source>
</evidence>
<dbReference type="Gene3D" id="2.40.10.10">
    <property type="entry name" value="Trypsin-like serine proteases"/>
    <property type="match status" value="2"/>
</dbReference>
<dbReference type="AlphaFoldDB" id="A0AAE3FI25"/>
<reference evidence="7 8" key="1">
    <citation type="submission" date="2022-03" db="EMBL/GenBank/DDBJ databases">
        <title>Metagenome-assembled genomes from swine fecal metagenomes.</title>
        <authorList>
            <person name="Holman D.B."/>
            <person name="Kommadath A."/>
        </authorList>
    </citation>
    <scope>NUCLEOTIDE SEQUENCE [LARGE SCALE GENOMIC DNA]</scope>
    <source>
        <strain evidence="7">SUG147</strain>
    </source>
</reference>
<dbReference type="GO" id="GO:0006508">
    <property type="term" value="P:proteolysis"/>
    <property type="evidence" value="ECO:0007669"/>
    <property type="project" value="UniProtKB-KW"/>
</dbReference>
<dbReference type="PANTHER" id="PTHR43343:SF3">
    <property type="entry name" value="PROTEASE DO-LIKE 8, CHLOROPLASTIC"/>
    <property type="match status" value="1"/>
</dbReference>
<feature type="domain" description="PDZ" evidence="6">
    <location>
        <begin position="290"/>
        <end position="381"/>
    </location>
</feature>
<gene>
    <name evidence="7" type="ORF">MR241_06345</name>
</gene>
<dbReference type="EMBL" id="JALEMU010000100">
    <property type="protein sequence ID" value="MCI5755900.1"/>
    <property type="molecule type" value="Genomic_DNA"/>
</dbReference>
<comment type="caution">
    <text evidence="7">The sequence shown here is derived from an EMBL/GenBank/DDBJ whole genome shotgun (WGS) entry which is preliminary data.</text>
</comment>
<dbReference type="InterPro" id="IPR036034">
    <property type="entry name" value="PDZ_sf"/>
</dbReference>
<dbReference type="InterPro" id="IPR051201">
    <property type="entry name" value="Chloro_Bact_Ser_Proteases"/>
</dbReference>
<dbReference type="PRINTS" id="PR00834">
    <property type="entry name" value="PROTEASES2C"/>
</dbReference>
<evidence type="ECO:0000256" key="4">
    <source>
        <dbReference type="SAM" id="MobiDB-lite"/>
    </source>
</evidence>
<evidence type="ECO:0000256" key="3">
    <source>
        <dbReference type="ARBA" id="ARBA00022801"/>
    </source>
</evidence>
<dbReference type="PROSITE" id="PS50106">
    <property type="entry name" value="PDZ"/>
    <property type="match status" value="1"/>
</dbReference>
<dbReference type="Proteomes" id="UP001139365">
    <property type="component" value="Unassembled WGS sequence"/>
</dbReference>
<dbReference type="Pfam" id="PF13365">
    <property type="entry name" value="Trypsin_2"/>
    <property type="match status" value="1"/>
</dbReference>
<protein>
    <submittedName>
        <fullName evidence="7">S1C family serine protease</fullName>
    </submittedName>
</protein>
<dbReference type="SMART" id="SM00228">
    <property type="entry name" value="PDZ"/>
    <property type="match status" value="1"/>
</dbReference>
<dbReference type="PANTHER" id="PTHR43343">
    <property type="entry name" value="PEPTIDASE S12"/>
    <property type="match status" value="1"/>
</dbReference>
<dbReference type="SUPFAM" id="SSF50156">
    <property type="entry name" value="PDZ domain-like"/>
    <property type="match status" value="1"/>
</dbReference>
<organism evidence="7 8">
    <name type="scientific">Candidatus Colimorpha enterica</name>
    <dbReference type="NCBI Taxonomy" id="3083063"/>
    <lineage>
        <taxon>Bacteria</taxon>
        <taxon>Pseudomonadati</taxon>
        <taxon>Bacteroidota</taxon>
        <taxon>Bacteroidia</taxon>
        <taxon>Bacteroidales</taxon>
        <taxon>Candidatus Colimorpha</taxon>
    </lineage>
</organism>
<keyword evidence="2 7" id="KW-0645">Protease</keyword>
<accession>A0AAE3FI25</accession>
<keyword evidence="5" id="KW-0732">Signal</keyword>